<dbReference type="Proteomes" id="UP000708576">
    <property type="component" value="Unassembled WGS sequence"/>
</dbReference>
<dbReference type="RefSeq" id="WP_212212430.1">
    <property type="nucleotide sequence ID" value="NZ_JAGUCO010000001.1"/>
</dbReference>
<name>A0ABS5JR52_9BACT</name>
<evidence type="ECO:0000313" key="3">
    <source>
        <dbReference type="Proteomes" id="UP000708576"/>
    </source>
</evidence>
<reference evidence="2 3" key="1">
    <citation type="journal article" date="2015" name="Int. J. Syst. Evol. Microbiol.">
        <title>Carboxylicivirga linearis sp. nov., isolated from a sea cucumber culture pond.</title>
        <authorList>
            <person name="Wang F.Q."/>
            <person name="Zhou Y.X."/>
            <person name="Lin X.Z."/>
            <person name="Chen G.J."/>
            <person name="Du Z.J."/>
        </authorList>
    </citation>
    <scope>NUCLEOTIDE SEQUENCE [LARGE SCALE GENOMIC DNA]</scope>
    <source>
        <strain evidence="2 3">FB218</strain>
    </source>
</reference>
<dbReference type="Pfam" id="PF13443">
    <property type="entry name" value="HTH_26"/>
    <property type="match status" value="1"/>
</dbReference>
<dbReference type="InterPro" id="IPR001387">
    <property type="entry name" value="Cro/C1-type_HTH"/>
</dbReference>
<evidence type="ECO:0000313" key="2">
    <source>
        <dbReference type="EMBL" id="MBS2096881.1"/>
    </source>
</evidence>
<organism evidence="2 3">
    <name type="scientific">Carboxylicivirga linearis</name>
    <dbReference type="NCBI Taxonomy" id="1628157"/>
    <lineage>
        <taxon>Bacteria</taxon>
        <taxon>Pseudomonadati</taxon>
        <taxon>Bacteroidota</taxon>
        <taxon>Bacteroidia</taxon>
        <taxon>Marinilabiliales</taxon>
        <taxon>Marinilabiliaceae</taxon>
        <taxon>Carboxylicivirga</taxon>
    </lineage>
</organism>
<gene>
    <name evidence="2" type="ORF">KEM10_01245</name>
</gene>
<accession>A0ABS5JR52</accession>
<sequence length="118" mass="13630">MLIYRFDRIFKARGIAHPFTYLRNAGFSDTLASRIKNNKVKRLGMIHLEKLCILLKCTPNDVVAWIPDSKSELEAEHPLNSLRQTDNEIDLVKTINSIPLGKLEKIEQLIKDELNKEE</sequence>
<protein>
    <submittedName>
        <fullName evidence="2">Helix-turn-helix transcriptional regulator</fullName>
    </submittedName>
</protein>
<keyword evidence="3" id="KW-1185">Reference proteome</keyword>
<dbReference type="EMBL" id="JAGUCO010000001">
    <property type="protein sequence ID" value="MBS2096881.1"/>
    <property type="molecule type" value="Genomic_DNA"/>
</dbReference>
<proteinExistence type="predicted"/>
<evidence type="ECO:0000259" key="1">
    <source>
        <dbReference type="Pfam" id="PF13443"/>
    </source>
</evidence>
<comment type="caution">
    <text evidence="2">The sequence shown here is derived from an EMBL/GenBank/DDBJ whole genome shotgun (WGS) entry which is preliminary data.</text>
</comment>
<feature type="domain" description="HTH cro/C1-type" evidence="1">
    <location>
        <begin position="23"/>
        <end position="68"/>
    </location>
</feature>